<dbReference type="CDD" id="cd03028">
    <property type="entry name" value="GRX_PICOT_like"/>
    <property type="match status" value="2"/>
</dbReference>
<organism evidence="8 9">
    <name type="scientific">Ostreobium quekettii</name>
    <dbReference type="NCBI Taxonomy" id="121088"/>
    <lineage>
        <taxon>Eukaryota</taxon>
        <taxon>Viridiplantae</taxon>
        <taxon>Chlorophyta</taxon>
        <taxon>core chlorophytes</taxon>
        <taxon>Ulvophyceae</taxon>
        <taxon>TCBD clade</taxon>
        <taxon>Bryopsidales</taxon>
        <taxon>Ostreobineae</taxon>
        <taxon>Ostreobiaceae</taxon>
        <taxon>Ostreobium</taxon>
    </lineage>
</organism>
<evidence type="ECO:0000256" key="1">
    <source>
        <dbReference type="ARBA" id="ARBA00008983"/>
    </source>
</evidence>
<gene>
    <name evidence="8" type="ORF">OSTQU699_LOCUS2474</name>
</gene>
<evidence type="ECO:0000256" key="3">
    <source>
        <dbReference type="ARBA" id="ARBA00023004"/>
    </source>
</evidence>
<dbReference type="InterPro" id="IPR033658">
    <property type="entry name" value="GRX_PICOT-like"/>
</dbReference>
<feature type="signal peptide" evidence="5">
    <location>
        <begin position="1"/>
        <end position="26"/>
    </location>
</feature>
<evidence type="ECO:0000256" key="2">
    <source>
        <dbReference type="ARBA" id="ARBA00022723"/>
    </source>
</evidence>
<dbReference type="PANTHER" id="PTHR10293">
    <property type="entry name" value="GLUTAREDOXIN FAMILY MEMBER"/>
    <property type="match status" value="1"/>
</dbReference>
<comment type="caution">
    <text evidence="8">The sequence shown here is derived from an EMBL/GenBank/DDBJ whole genome shotgun (WGS) entry which is preliminary data.</text>
</comment>
<keyword evidence="5" id="KW-0732">Signal</keyword>
<dbReference type="EMBL" id="CAJHUC010000605">
    <property type="protein sequence ID" value="CAD7697113.1"/>
    <property type="molecule type" value="Genomic_DNA"/>
</dbReference>
<evidence type="ECO:0000259" key="6">
    <source>
        <dbReference type="Pfam" id="PF00085"/>
    </source>
</evidence>
<dbReference type="GO" id="GO:0051536">
    <property type="term" value="F:iron-sulfur cluster binding"/>
    <property type="evidence" value="ECO:0007669"/>
    <property type="project" value="UniProtKB-KW"/>
</dbReference>
<dbReference type="GO" id="GO:0005634">
    <property type="term" value="C:nucleus"/>
    <property type="evidence" value="ECO:0007669"/>
    <property type="project" value="TreeGrafter"/>
</dbReference>
<dbReference type="OrthoDB" id="415696at2759"/>
<sequence>MVSSRPLFFLVARLLMVAAPYGQVVAHFWAPWSEQCKHMDTVLQELCRTYPQTGFVRVEAEEVVDLSEKYSVAVVPLFLFFQSGQLVYRLEGADALALTEKVQEYSGTSTAAPNTEDVEKRIKVIIDSEPIMLFMKGTPEAPRCKFSSKVVGVLRELGISFGHFDILSDEKIRQGLKEYSQWPTFPQLYVKAEFIGGCDIILEMQQSGELRKTLEQALGPSVQPGDPTARLKSLVTRSPIMLFMKGSPDEPRCGFSARVVEMLRGAGVSFGHFDILGDDTVRQGLKEYSQWPTYPQLYANGEFIGGCDIVTELDAAGELLSTIEAAQQAA</sequence>
<name>A0A8S1IT15_9CHLO</name>
<dbReference type="InterPro" id="IPR036249">
    <property type="entry name" value="Thioredoxin-like_sf"/>
</dbReference>
<feature type="domain" description="Glutaredoxin" evidence="7">
    <location>
        <begin position="131"/>
        <end position="195"/>
    </location>
</feature>
<accession>A0A8S1IT15</accession>
<dbReference type="SUPFAM" id="SSF52833">
    <property type="entry name" value="Thioredoxin-like"/>
    <property type="match status" value="3"/>
</dbReference>
<dbReference type="Proteomes" id="UP000708148">
    <property type="component" value="Unassembled WGS sequence"/>
</dbReference>
<comment type="similarity">
    <text evidence="1">Belongs to the glutaredoxin family. CGFS subfamily.</text>
</comment>
<protein>
    <recommendedName>
        <fullName evidence="10">Glutaredoxin-related protein</fullName>
    </recommendedName>
</protein>
<evidence type="ECO:0000313" key="8">
    <source>
        <dbReference type="EMBL" id="CAD7697113.1"/>
    </source>
</evidence>
<dbReference type="InterPro" id="IPR013766">
    <property type="entry name" value="Thioredoxin_domain"/>
</dbReference>
<dbReference type="Pfam" id="PF00462">
    <property type="entry name" value="Glutaredoxin"/>
    <property type="match status" value="2"/>
</dbReference>
<dbReference type="PROSITE" id="PS51354">
    <property type="entry name" value="GLUTAREDOXIN_2"/>
    <property type="match status" value="2"/>
</dbReference>
<reference evidence="8" key="1">
    <citation type="submission" date="2020-12" db="EMBL/GenBank/DDBJ databases">
        <authorList>
            <person name="Iha C."/>
        </authorList>
    </citation>
    <scope>NUCLEOTIDE SEQUENCE</scope>
</reference>
<evidence type="ECO:0000256" key="4">
    <source>
        <dbReference type="ARBA" id="ARBA00023014"/>
    </source>
</evidence>
<feature type="domain" description="Thioredoxin" evidence="6">
    <location>
        <begin position="18"/>
        <end position="100"/>
    </location>
</feature>
<keyword evidence="9" id="KW-1185">Reference proteome</keyword>
<dbReference type="NCBIfam" id="TIGR00365">
    <property type="entry name" value="Grx4 family monothiol glutaredoxin"/>
    <property type="match status" value="2"/>
</dbReference>
<dbReference type="Gene3D" id="3.40.30.10">
    <property type="entry name" value="Glutaredoxin"/>
    <property type="match status" value="3"/>
</dbReference>
<keyword evidence="2" id="KW-0479">Metal-binding</keyword>
<dbReference type="PANTHER" id="PTHR10293:SF73">
    <property type="entry name" value="GLUTAREDOXIN-3"/>
    <property type="match status" value="1"/>
</dbReference>
<dbReference type="InterPro" id="IPR002109">
    <property type="entry name" value="Glutaredoxin"/>
</dbReference>
<dbReference type="AlphaFoldDB" id="A0A8S1IT15"/>
<evidence type="ECO:0008006" key="10">
    <source>
        <dbReference type="Google" id="ProtNLM"/>
    </source>
</evidence>
<keyword evidence="4" id="KW-0411">Iron-sulfur</keyword>
<proteinExistence type="inferred from homology"/>
<dbReference type="GO" id="GO:0046872">
    <property type="term" value="F:metal ion binding"/>
    <property type="evidence" value="ECO:0007669"/>
    <property type="project" value="UniProtKB-KW"/>
</dbReference>
<feature type="domain" description="Glutaredoxin" evidence="7">
    <location>
        <begin position="240"/>
        <end position="304"/>
    </location>
</feature>
<dbReference type="InterPro" id="IPR004480">
    <property type="entry name" value="Monothiol_GRX-rel"/>
</dbReference>
<dbReference type="GO" id="GO:0005829">
    <property type="term" value="C:cytosol"/>
    <property type="evidence" value="ECO:0007669"/>
    <property type="project" value="TreeGrafter"/>
</dbReference>
<feature type="chain" id="PRO_5035851922" description="Glutaredoxin-related protein" evidence="5">
    <location>
        <begin position="27"/>
        <end position="330"/>
    </location>
</feature>
<keyword evidence="3" id="KW-0408">Iron</keyword>
<dbReference type="GO" id="GO:0006879">
    <property type="term" value="P:intracellular iron ion homeostasis"/>
    <property type="evidence" value="ECO:0007669"/>
    <property type="project" value="TreeGrafter"/>
</dbReference>
<dbReference type="Pfam" id="PF00085">
    <property type="entry name" value="Thioredoxin"/>
    <property type="match status" value="1"/>
</dbReference>
<dbReference type="FunFam" id="3.40.30.10:FF:000012">
    <property type="entry name" value="Monothiol glutaredoxin"/>
    <property type="match status" value="2"/>
</dbReference>
<evidence type="ECO:0000256" key="5">
    <source>
        <dbReference type="SAM" id="SignalP"/>
    </source>
</evidence>
<evidence type="ECO:0000259" key="7">
    <source>
        <dbReference type="Pfam" id="PF00462"/>
    </source>
</evidence>
<dbReference type="CDD" id="cd02984">
    <property type="entry name" value="TRX_PICOT"/>
    <property type="match status" value="1"/>
</dbReference>
<evidence type="ECO:0000313" key="9">
    <source>
        <dbReference type="Proteomes" id="UP000708148"/>
    </source>
</evidence>